<organism evidence="2 3">
    <name type="scientific">Listeria innocua ATCC 33091</name>
    <dbReference type="NCBI Taxonomy" id="1002366"/>
    <lineage>
        <taxon>Bacteria</taxon>
        <taxon>Bacillati</taxon>
        <taxon>Bacillota</taxon>
        <taxon>Bacilli</taxon>
        <taxon>Bacillales</taxon>
        <taxon>Listeriaceae</taxon>
        <taxon>Listeria</taxon>
    </lineage>
</organism>
<gene>
    <name evidence="2" type="ORF">HMPREF0557_02641</name>
</gene>
<feature type="transmembrane region" description="Helical" evidence="1">
    <location>
        <begin position="20"/>
        <end position="39"/>
    </location>
</feature>
<sequence length="43" mass="5217">MVLIKKEALFDEILSNIASFLAILILFEEIVFFWFFLLIKFYQ</sequence>
<keyword evidence="1" id="KW-0812">Transmembrane</keyword>
<dbReference type="AlphaFoldDB" id="A0AB72Z622"/>
<comment type="caution">
    <text evidence="2">The sequence shown here is derived from an EMBL/GenBank/DDBJ whole genome shotgun (WGS) entry which is preliminary data.</text>
</comment>
<evidence type="ECO:0000256" key="1">
    <source>
        <dbReference type="SAM" id="Phobius"/>
    </source>
</evidence>
<reference evidence="2 3" key="1">
    <citation type="submission" date="2011-08" db="EMBL/GenBank/DDBJ databases">
        <authorList>
            <person name="Weinstock G."/>
            <person name="Sodergren E."/>
            <person name="Clifton S."/>
            <person name="Fulton L."/>
            <person name="Fulton B."/>
            <person name="Courtney L."/>
            <person name="Fronick C."/>
            <person name="Harrison M."/>
            <person name="Strong C."/>
            <person name="Farmer C."/>
            <person name="Delahaunty K."/>
            <person name="Markovic C."/>
            <person name="Hall O."/>
            <person name="Minx P."/>
            <person name="Tomlinson C."/>
            <person name="Mitreva M."/>
            <person name="Hou S."/>
            <person name="Chen J."/>
            <person name="Wollam A."/>
            <person name="Pepin K.H."/>
            <person name="Johnson M."/>
            <person name="Bhonagiri V."/>
            <person name="Zhang X."/>
            <person name="Suruliraj S."/>
            <person name="Warren W."/>
            <person name="Chinwalla A."/>
            <person name="Mardis E.R."/>
            <person name="Wilson R.K."/>
        </authorList>
    </citation>
    <scope>NUCLEOTIDE SEQUENCE [LARGE SCALE GENOMIC DNA]</scope>
    <source>
        <strain evidence="2 3">ATCC 33091</strain>
    </source>
</reference>
<keyword evidence="3" id="KW-1185">Reference proteome</keyword>
<evidence type="ECO:0000313" key="3">
    <source>
        <dbReference type="Proteomes" id="UP000003597"/>
    </source>
</evidence>
<proteinExistence type="predicted"/>
<protein>
    <submittedName>
        <fullName evidence="2">Uncharacterized protein</fullName>
    </submittedName>
</protein>
<accession>A0AB72Z622</accession>
<name>A0AB72Z622_LISIO</name>
<dbReference type="EMBL" id="AGCN01000041">
    <property type="protein sequence ID" value="EHN60310.1"/>
    <property type="molecule type" value="Genomic_DNA"/>
</dbReference>
<evidence type="ECO:0000313" key="2">
    <source>
        <dbReference type="EMBL" id="EHN60310.1"/>
    </source>
</evidence>
<keyword evidence="1" id="KW-0472">Membrane</keyword>
<keyword evidence="1" id="KW-1133">Transmembrane helix</keyword>
<dbReference type="Proteomes" id="UP000003597">
    <property type="component" value="Unassembled WGS sequence"/>
</dbReference>